<evidence type="ECO:0000256" key="1">
    <source>
        <dbReference type="ARBA" id="ARBA00004479"/>
    </source>
</evidence>
<sequence length="219" mass="24327">MELFLARRASSSANLVKIIIFASVCVTLVLTSCAQLLPEDEVRVLQTISSTLHNNYWNISRSSCVEASAFNMTILARRIESIVACDCSFNNNTLCHVTNMYALILLLLKYLLLNKIDCTLYHFRDLSRNYLNGSIPTIFGQLRLVALSLLGNRFSGTIPEEIGDITTLEDLVLEDNLLEGNLPANLGSLSNLRRLLLSANNFNGTIPVTFGNLRNLTDL</sequence>
<name>A0ABR0XDQ4_REHGL</name>
<dbReference type="Pfam" id="PF00560">
    <property type="entry name" value="LRR_1"/>
    <property type="match status" value="2"/>
</dbReference>
<accession>A0ABR0XDQ4</accession>
<gene>
    <name evidence="2" type="ORF">DH2020_011326</name>
</gene>
<evidence type="ECO:0008006" key="4">
    <source>
        <dbReference type="Google" id="ProtNLM"/>
    </source>
</evidence>
<evidence type="ECO:0000313" key="3">
    <source>
        <dbReference type="Proteomes" id="UP001318860"/>
    </source>
</evidence>
<keyword evidence="3" id="KW-1185">Reference proteome</keyword>
<dbReference type="Gene3D" id="3.80.10.10">
    <property type="entry name" value="Ribonuclease Inhibitor"/>
    <property type="match status" value="1"/>
</dbReference>
<dbReference type="InterPro" id="IPR032675">
    <property type="entry name" value="LRR_dom_sf"/>
</dbReference>
<dbReference type="PROSITE" id="PS51257">
    <property type="entry name" value="PROKAR_LIPOPROTEIN"/>
    <property type="match status" value="1"/>
</dbReference>
<protein>
    <recommendedName>
        <fullName evidence="4">LRR receptor-like serine/threonine-protein kinase</fullName>
    </recommendedName>
</protein>
<dbReference type="SUPFAM" id="SSF52058">
    <property type="entry name" value="L domain-like"/>
    <property type="match status" value="1"/>
</dbReference>
<dbReference type="PANTHER" id="PTHR48006:SF60">
    <property type="entry name" value="PROTEIN KINASE DOMAIN-CONTAINING PROTEIN"/>
    <property type="match status" value="1"/>
</dbReference>
<dbReference type="InterPro" id="IPR001611">
    <property type="entry name" value="Leu-rich_rpt"/>
</dbReference>
<evidence type="ECO:0000313" key="2">
    <source>
        <dbReference type="EMBL" id="KAK6157078.1"/>
    </source>
</evidence>
<dbReference type="PANTHER" id="PTHR48006">
    <property type="entry name" value="LEUCINE-RICH REPEAT-CONTAINING PROTEIN DDB_G0281931-RELATED"/>
    <property type="match status" value="1"/>
</dbReference>
<organism evidence="2 3">
    <name type="scientific">Rehmannia glutinosa</name>
    <name type="common">Chinese foxglove</name>
    <dbReference type="NCBI Taxonomy" id="99300"/>
    <lineage>
        <taxon>Eukaryota</taxon>
        <taxon>Viridiplantae</taxon>
        <taxon>Streptophyta</taxon>
        <taxon>Embryophyta</taxon>
        <taxon>Tracheophyta</taxon>
        <taxon>Spermatophyta</taxon>
        <taxon>Magnoliopsida</taxon>
        <taxon>eudicotyledons</taxon>
        <taxon>Gunneridae</taxon>
        <taxon>Pentapetalae</taxon>
        <taxon>asterids</taxon>
        <taxon>lamiids</taxon>
        <taxon>Lamiales</taxon>
        <taxon>Orobanchaceae</taxon>
        <taxon>Rehmannieae</taxon>
        <taxon>Rehmannia</taxon>
    </lineage>
</organism>
<dbReference type="Proteomes" id="UP001318860">
    <property type="component" value="Unassembled WGS sequence"/>
</dbReference>
<comment type="subcellular location">
    <subcellularLocation>
        <location evidence="1">Membrane</location>
        <topology evidence="1">Single-pass type I membrane protein</topology>
    </subcellularLocation>
</comment>
<dbReference type="InterPro" id="IPR051824">
    <property type="entry name" value="LRR_Rcpt-Like_S/T_Kinase"/>
</dbReference>
<dbReference type="EMBL" id="JABTTQ020000005">
    <property type="protein sequence ID" value="KAK6157078.1"/>
    <property type="molecule type" value="Genomic_DNA"/>
</dbReference>
<proteinExistence type="predicted"/>
<comment type="caution">
    <text evidence="2">The sequence shown here is derived from an EMBL/GenBank/DDBJ whole genome shotgun (WGS) entry which is preliminary data.</text>
</comment>
<reference evidence="2 3" key="1">
    <citation type="journal article" date="2021" name="Comput. Struct. Biotechnol. J.">
        <title>De novo genome assembly of the potent medicinal plant Rehmannia glutinosa using nanopore technology.</title>
        <authorList>
            <person name="Ma L."/>
            <person name="Dong C."/>
            <person name="Song C."/>
            <person name="Wang X."/>
            <person name="Zheng X."/>
            <person name="Niu Y."/>
            <person name="Chen S."/>
            <person name="Feng W."/>
        </authorList>
    </citation>
    <scope>NUCLEOTIDE SEQUENCE [LARGE SCALE GENOMIC DNA]</scope>
    <source>
        <strain evidence="2">DH-2019</strain>
    </source>
</reference>